<proteinExistence type="predicted"/>
<keyword evidence="1" id="KW-0472">Membrane</keyword>
<name>A0A563E1V0_9MICO</name>
<dbReference type="Proteomes" id="UP000320244">
    <property type="component" value="Unassembled WGS sequence"/>
</dbReference>
<sequence>MAADFLISAEVLGGCLLVVIAVLVLMVLRRRAIARGQTVTLMAMARGDGWKLGIARFSVASVQWFPIVGVGLRPRVEWTRGELVLEVPTSLEGRIRPLAILDPVGVICHSAGHDFRIALAEGDYTALRSWSESAPPGLNANVA</sequence>
<reference evidence="2 3" key="2">
    <citation type="submission" date="2019-08" db="EMBL/GenBank/DDBJ databases">
        <title>Jejuicoccus antrihumi gen. nov., sp. nov., a new member of the family Dermacoccaceae isolated from a cave.</title>
        <authorList>
            <person name="Schumann P."/>
            <person name="Kim I.S."/>
        </authorList>
    </citation>
    <scope>NUCLEOTIDE SEQUENCE [LARGE SCALE GENOMIC DNA]</scope>
    <source>
        <strain evidence="2 3">C5-26</strain>
    </source>
</reference>
<evidence type="ECO:0000256" key="1">
    <source>
        <dbReference type="SAM" id="Phobius"/>
    </source>
</evidence>
<dbReference type="OrthoDB" id="4793422at2"/>
<comment type="caution">
    <text evidence="2">The sequence shown here is derived from an EMBL/GenBank/DDBJ whole genome shotgun (WGS) entry which is preliminary data.</text>
</comment>
<accession>A0A563E1V0</accession>
<dbReference type="EMBL" id="VCQV01000011">
    <property type="protein sequence ID" value="TWP36518.1"/>
    <property type="molecule type" value="Genomic_DNA"/>
</dbReference>
<dbReference type="AlphaFoldDB" id="A0A563E1V0"/>
<keyword evidence="1" id="KW-1133">Transmembrane helix</keyword>
<organism evidence="2 3">
    <name type="scientific">Leekyejoonella antrihumi</name>
    <dbReference type="NCBI Taxonomy" id="1660198"/>
    <lineage>
        <taxon>Bacteria</taxon>
        <taxon>Bacillati</taxon>
        <taxon>Actinomycetota</taxon>
        <taxon>Actinomycetes</taxon>
        <taxon>Micrococcales</taxon>
        <taxon>Dermacoccaceae</taxon>
        <taxon>Leekyejoonella</taxon>
    </lineage>
</organism>
<evidence type="ECO:0000313" key="3">
    <source>
        <dbReference type="Proteomes" id="UP000320244"/>
    </source>
</evidence>
<feature type="transmembrane region" description="Helical" evidence="1">
    <location>
        <begin position="6"/>
        <end position="28"/>
    </location>
</feature>
<evidence type="ECO:0000313" key="2">
    <source>
        <dbReference type="EMBL" id="TWP36518.1"/>
    </source>
</evidence>
<keyword evidence="3" id="KW-1185">Reference proteome</keyword>
<reference evidence="2 3" key="1">
    <citation type="submission" date="2019-05" db="EMBL/GenBank/DDBJ databases">
        <authorList>
            <person name="Lee S.D."/>
        </authorList>
    </citation>
    <scope>NUCLEOTIDE SEQUENCE [LARGE SCALE GENOMIC DNA]</scope>
    <source>
        <strain evidence="2 3">C5-26</strain>
    </source>
</reference>
<gene>
    <name evidence="2" type="ORF">FGL98_09920</name>
</gene>
<dbReference type="Pfam" id="PF10739">
    <property type="entry name" value="DUF2550"/>
    <property type="match status" value="1"/>
</dbReference>
<protein>
    <submittedName>
        <fullName evidence="2">DUF2550 family protein</fullName>
    </submittedName>
</protein>
<dbReference type="InterPro" id="IPR019675">
    <property type="entry name" value="DUF2550"/>
</dbReference>
<dbReference type="RefSeq" id="WP_146316601.1">
    <property type="nucleotide sequence ID" value="NZ_VCQV01000011.1"/>
</dbReference>
<keyword evidence="1" id="KW-0812">Transmembrane</keyword>